<keyword evidence="6" id="KW-1185">Reference proteome</keyword>
<dbReference type="PANTHER" id="PTHR24305:SF166">
    <property type="entry name" value="CYTOCHROME P450 12A4, MITOCHONDRIAL-RELATED"/>
    <property type="match status" value="1"/>
</dbReference>
<comment type="similarity">
    <text evidence="1">Belongs to the cytochrome P450 family.</text>
</comment>
<keyword evidence="2" id="KW-0479">Metal-binding</keyword>
<dbReference type="InterPro" id="IPR001128">
    <property type="entry name" value="Cyt_P450"/>
</dbReference>
<organism evidence="5 6">
    <name type="scientific">Deinobacterium chartae</name>
    <dbReference type="NCBI Taxonomy" id="521158"/>
    <lineage>
        <taxon>Bacteria</taxon>
        <taxon>Thermotogati</taxon>
        <taxon>Deinococcota</taxon>
        <taxon>Deinococci</taxon>
        <taxon>Deinococcales</taxon>
        <taxon>Deinococcaceae</taxon>
        <taxon>Deinobacterium</taxon>
    </lineage>
</organism>
<evidence type="ECO:0000256" key="3">
    <source>
        <dbReference type="ARBA" id="ARBA00023004"/>
    </source>
</evidence>
<dbReference type="PRINTS" id="PR00465">
    <property type="entry name" value="EP450IV"/>
</dbReference>
<dbReference type="GO" id="GO:0005506">
    <property type="term" value="F:iron ion binding"/>
    <property type="evidence" value="ECO:0007669"/>
    <property type="project" value="InterPro"/>
</dbReference>
<dbReference type="InterPro" id="IPR002403">
    <property type="entry name" value="Cyt_P450_E_grp-IV"/>
</dbReference>
<evidence type="ECO:0000256" key="4">
    <source>
        <dbReference type="SAM" id="Coils"/>
    </source>
</evidence>
<evidence type="ECO:0000256" key="2">
    <source>
        <dbReference type="ARBA" id="ARBA00022723"/>
    </source>
</evidence>
<dbReference type="RefSeq" id="WP_183984617.1">
    <property type="nucleotide sequence ID" value="NZ_JACHHG010000002.1"/>
</dbReference>
<comment type="caution">
    <text evidence="5">The sequence shown here is derived from an EMBL/GenBank/DDBJ whole genome shotgun (WGS) entry which is preliminary data.</text>
</comment>
<dbReference type="Proteomes" id="UP000569951">
    <property type="component" value="Unassembled WGS sequence"/>
</dbReference>
<dbReference type="InterPro" id="IPR036396">
    <property type="entry name" value="Cyt_P450_sf"/>
</dbReference>
<sequence length="412" mass="44996">MHPSPDLARPLPLLGHAPAFARDPLALLGACAGNGDLLTLRLGMHKVYVAGHPYLVERVWQTDAAHYGPSRLFERIGPLLPSGETSGAVRTRGFQTALLEETLRRGSERIRCWRPHTTLDLAAALKQLVLEAVARALFEAPEESRLGPAELHPLLGGLEVLLGCPAALAFTASQPNAAQRRLLTSLRELERASERLERQGNGLAAQLRADGLEGSALRAALRPLLLEAAGVCVSTLTFTVHAVSGLRSLEARLLEELGNLPGGTPNARSLIRLPLAERVLLESLRLYPPVWTVARSVRSGETWLAGVRLERGSSVLLPAWLLGRDARHFPQPARFDPDRWTEGAPAPPDHTFFPLGQLGRPDPLRNPALGCAVLLALEVLRHWRLEPLEALRLESALVLRPRGSLRVRLHPR</sequence>
<evidence type="ECO:0000313" key="6">
    <source>
        <dbReference type="Proteomes" id="UP000569951"/>
    </source>
</evidence>
<dbReference type="GO" id="GO:0020037">
    <property type="term" value="F:heme binding"/>
    <property type="evidence" value="ECO:0007669"/>
    <property type="project" value="InterPro"/>
</dbReference>
<dbReference type="Gene3D" id="1.10.630.10">
    <property type="entry name" value="Cytochrome P450"/>
    <property type="match status" value="1"/>
</dbReference>
<keyword evidence="5" id="KW-0560">Oxidoreductase</keyword>
<evidence type="ECO:0000256" key="1">
    <source>
        <dbReference type="ARBA" id="ARBA00010617"/>
    </source>
</evidence>
<dbReference type="Pfam" id="PF00067">
    <property type="entry name" value="p450"/>
    <property type="match status" value="1"/>
</dbReference>
<accession>A0A841HZA9</accession>
<dbReference type="GO" id="GO:0016705">
    <property type="term" value="F:oxidoreductase activity, acting on paired donors, with incorporation or reduction of molecular oxygen"/>
    <property type="evidence" value="ECO:0007669"/>
    <property type="project" value="InterPro"/>
</dbReference>
<reference evidence="5 6" key="1">
    <citation type="submission" date="2020-08" db="EMBL/GenBank/DDBJ databases">
        <title>Genomic Encyclopedia of Type Strains, Phase IV (KMG-IV): sequencing the most valuable type-strain genomes for metagenomic binning, comparative biology and taxonomic classification.</title>
        <authorList>
            <person name="Goeker M."/>
        </authorList>
    </citation>
    <scope>NUCLEOTIDE SEQUENCE [LARGE SCALE GENOMIC DNA]</scope>
    <source>
        <strain evidence="5 6">DSM 21458</strain>
    </source>
</reference>
<evidence type="ECO:0000313" key="5">
    <source>
        <dbReference type="EMBL" id="MBB6097328.1"/>
    </source>
</evidence>
<dbReference type="GO" id="GO:0004497">
    <property type="term" value="F:monooxygenase activity"/>
    <property type="evidence" value="ECO:0007669"/>
    <property type="project" value="InterPro"/>
</dbReference>
<gene>
    <name evidence="5" type="ORF">HNR42_000742</name>
</gene>
<dbReference type="EC" id="1.14.15.32" evidence="5"/>
<keyword evidence="3" id="KW-0408">Iron</keyword>
<feature type="coiled-coil region" evidence="4">
    <location>
        <begin position="179"/>
        <end position="206"/>
    </location>
</feature>
<dbReference type="EMBL" id="JACHHG010000002">
    <property type="protein sequence ID" value="MBB6097328.1"/>
    <property type="molecule type" value="Genomic_DNA"/>
</dbReference>
<dbReference type="PANTHER" id="PTHR24305">
    <property type="entry name" value="CYTOCHROME P450"/>
    <property type="match status" value="1"/>
</dbReference>
<proteinExistence type="inferred from homology"/>
<protein>
    <submittedName>
        <fullName evidence="5">Pentalenene oxygenase</fullName>
        <ecNumber evidence="5">1.14.15.32</ecNumber>
    </submittedName>
</protein>
<keyword evidence="4" id="KW-0175">Coiled coil</keyword>
<dbReference type="InterPro" id="IPR050121">
    <property type="entry name" value="Cytochrome_P450_monoxygenase"/>
</dbReference>
<name>A0A841HZA9_9DEIO</name>
<dbReference type="AlphaFoldDB" id="A0A841HZA9"/>
<dbReference type="SUPFAM" id="SSF48264">
    <property type="entry name" value="Cytochrome P450"/>
    <property type="match status" value="1"/>
</dbReference>